<feature type="active site" evidence="9">
    <location>
        <position position="21"/>
    </location>
</feature>
<evidence type="ECO:0000259" key="10">
    <source>
        <dbReference type="PROSITE" id="PS51160"/>
    </source>
</evidence>
<evidence type="ECO:0000256" key="7">
    <source>
        <dbReference type="ARBA" id="ARBA00048220"/>
    </source>
</evidence>
<sequence length="747" mass="84526">MQEIEVFEIMINGIVQGVGFRPFVATLAEDLGLHGYVENCESGVRIVLDCDETKLREFIEILNERKPMPAKIRELSFSKKAVKTNKIRGFRIINSKKTGKINTSIPPDIAMCDKCIGEMFSKGNRRYLYPFTNCARCGPRFSIAYVLPYDRDKTSMDDFSMCHDCNTEYTNLRDWRYHAQTNCCEDCGPKYWIVEIIKNEIVSHFSGEEAVKQAIGIIRAGGTVAIKGIGGIHLVCKPDPDAIKKLRNLKDRPRKPFAIMAKDLETVKKFAYVGEVEERLLLSPARPIVLLRKRGDIFYDVSPGFHTIGVMLPYTGIHYLLLEDFFVLVMTSGNISGEMLCADNFEALTKLSKLSDGLLLHDRKIVNRCDDSVIKVLAGKPVFVRKSRGFIPEVIKIPLRNRKHPEILATGADLKSSFGFFREESFYGSQYLGDLSYYINQVQYQKMLKRFEKLFDLHARVVVTDLHPDYFSKTLGEEYAENRDCEIYSCQHHVAHIYSVMAEKALKKCIGVAFDGTGYGFDGKIWGGEFFSIDNSKCMRFAHLRYIPMPSGELAIEKPELMAYAYLIDSGVDLKDEKAHLLYENAPVKTSSAGRLFDAAAAVLDVCKENTFEGEAPMKLESVAKRHSESFSWVLDKSALPWQIDFRKMIRELYSEKDKNSISELASKFHRTLAEAISVVCGEIKKLTGEKNVCLSGGVFQNKLLLEVAVALLEKKGFNVWFNEKVSPNDEGIAFGQIYWHVIGSDG</sequence>
<evidence type="ECO:0000259" key="11">
    <source>
        <dbReference type="PROSITE" id="PS51163"/>
    </source>
</evidence>
<dbReference type="PROSITE" id="PS51160">
    <property type="entry name" value="ACYLPHOSPHATASE_3"/>
    <property type="match status" value="1"/>
</dbReference>
<accession>C5CEU5</accession>
<dbReference type="STRING" id="521045.Kole_0559"/>
<dbReference type="GO" id="GO:0003998">
    <property type="term" value="F:acylphosphatase activity"/>
    <property type="evidence" value="ECO:0007669"/>
    <property type="project" value="UniProtKB-EC"/>
</dbReference>
<evidence type="ECO:0000256" key="2">
    <source>
        <dbReference type="ARBA" id="ARBA00008097"/>
    </source>
</evidence>
<evidence type="ECO:0000256" key="1">
    <source>
        <dbReference type="ARBA" id="ARBA00004711"/>
    </source>
</evidence>
<dbReference type="Pfam" id="PF01300">
    <property type="entry name" value="Sua5_yciO_yrdC"/>
    <property type="match status" value="1"/>
</dbReference>
<dbReference type="PIRSF" id="PIRSF006256">
    <property type="entry name" value="CMPcnvr_hdrg_mat"/>
    <property type="match status" value="1"/>
</dbReference>
<dbReference type="Gene3D" id="3.30.420.360">
    <property type="match status" value="1"/>
</dbReference>
<dbReference type="Gene3D" id="3.30.110.120">
    <property type="match status" value="1"/>
</dbReference>
<comment type="similarity">
    <text evidence="2 8">Belongs to the carbamoyltransferase HypF family.</text>
</comment>
<feature type="domain" description="YrdC-like" evidence="11">
    <location>
        <begin position="208"/>
        <end position="389"/>
    </location>
</feature>
<feature type="active site" evidence="9">
    <location>
        <position position="39"/>
    </location>
</feature>
<evidence type="ECO:0000313" key="12">
    <source>
        <dbReference type="EMBL" id="ACR79279.1"/>
    </source>
</evidence>
<evidence type="ECO:0000256" key="3">
    <source>
        <dbReference type="ARBA" id="ARBA00022598"/>
    </source>
</evidence>
<dbReference type="GO" id="GO:0008270">
    <property type="term" value="F:zinc ion binding"/>
    <property type="evidence" value="ECO:0007669"/>
    <property type="project" value="UniProtKB-KW"/>
</dbReference>
<dbReference type="KEGG" id="kol:Kole_0559"/>
<comment type="pathway">
    <text evidence="1">Protein modification; [NiFe] hydrogenase maturation.</text>
</comment>
<keyword evidence="6" id="KW-0862">Zinc</keyword>
<evidence type="ECO:0000256" key="5">
    <source>
        <dbReference type="ARBA" id="ARBA00022771"/>
    </source>
</evidence>
<dbReference type="EC" id="6.2.-.-" evidence="8"/>
<dbReference type="AlphaFoldDB" id="C5CEU5"/>
<dbReference type="GO" id="GO:0016743">
    <property type="term" value="F:carboxyl- or carbamoyltransferase activity"/>
    <property type="evidence" value="ECO:0007669"/>
    <property type="project" value="UniProtKB-UniRule"/>
</dbReference>
<proteinExistence type="inferred from homology"/>
<evidence type="ECO:0000256" key="6">
    <source>
        <dbReference type="ARBA" id="ARBA00022833"/>
    </source>
</evidence>
<dbReference type="Proteomes" id="UP000002382">
    <property type="component" value="Chromosome"/>
</dbReference>
<dbReference type="GO" id="GO:0016874">
    <property type="term" value="F:ligase activity"/>
    <property type="evidence" value="ECO:0007669"/>
    <property type="project" value="UniProtKB-UniRule"/>
</dbReference>
<dbReference type="SUPFAM" id="SSF55821">
    <property type="entry name" value="YrdC/RibB"/>
    <property type="match status" value="1"/>
</dbReference>
<name>C5CEU5_KOSOT</name>
<dbReference type="InterPro" id="IPR041440">
    <property type="entry name" value="HypF_C"/>
</dbReference>
<keyword evidence="4" id="KW-0479">Metal-binding</keyword>
<dbReference type="PROSITE" id="PS00150">
    <property type="entry name" value="ACYLPHOSPHATASE_1"/>
    <property type="match status" value="1"/>
</dbReference>
<dbReference type="Gene3D" id="3.30.420.40">
    <property type="match status" value="1"/>
</dbReference>
<dbReference type="Pfam" id="PF17788">
    <property type="entry name" value="HypF_C"/>
    <property type="match status" value="1"/>
</dbReference>
<organism evidence="12 13">
    <name type="scientific">Kosmotoga olearia (strain ATCC BAA-1733 / DSM 21960 / TBF 19.5.1)</name>
    <dbReference type="NCBI Taxonomy" id="521045"/>
    <lineage>
        <taxon>Bacteria</taxon>
        <taxon>Thermotogati</taxon>
        <taxon>Thermotogota</taxon>
        <taxon>Thermotogae</taxon>
        <taxon>Kosmotogales</taxon>
        <taxon>Kosmotogaceae</taxon>
        <taxon>Kosmotoga</taxon>
    </lineage>
</organism>
<dbReference type="InterPro" id="IPR006070">
    <property type="entry name" value="Sua5-like_dom"/>
</dbReference>
<dbReference type="UniPathway" id="UPA00335"/>
<evidence type="ECO:0000256" key="9">
    <source>
        <dbReference type="PROSITE-ProRule" id="PRU00520"/>
    </source>
</evidence>
<protein>
    <recommendedName>
        <fullName evidence="8">Carbamoyltransferase</fullName>
        <ecNumber evidence="8">6.2.-.-</ecNumber>
    </recommendedName>
</protein>
<dbReference type="InterPro" id="IPR004421">
    <property type="entry name" value="Carbamoyltransferase_HypF"/>
</dbReference>
<dbReference type="GO" id="GO:0051604">
    <property type="term" value="P:protein maturation"/>
    <property type="evidence" value="ECO:0007669"/>
    <property type="project" value="TreeGrafter"/>
</dbReference>
<comment type="catalytic activity">
    <reaction evidence="9">
        <text>an acyl phosphate + H2O = a carboxylate + phosphate + H(+)</text>
        <dbReference type="Rhea" id="RHEA:14965"/>
        <dbReference type="ChEBI" id="CHEBI:15377"/>
        <dbReference type="ChEBI" id="CHEBI:15378"/>
        <dbReference type="ChEBI" id="CHEBI:29067"/>
        <dbReference type="ChEBI" id="CHEBI:43474"/>
        <dbReference type="ChEBI" id="CHEBI:59918"/>
        <dbReference type="EC" id="3.6.1.7"/>
    </reaction>
</comment>
<dbReference type="InterPro" id="IPR011125">
    <property type="entry name" value="Znf_HypF"/>
</dbReference>
<reference evidence="12 13" key="2">
    <citation type="journal article" date="2011" name="J. Bacteriol.">
        <title>Genome Sequence of Kosmotoga olearia Strain TBF 19.5.1, a Thermophilic Bacterium with a Wide Growth Temperature Range, Isolated from the Troll B Oil Platform in the North Sea.</title>
        <authorList>
            <person name="Swithers K.S."/>
            <person name="Dipippo J.L."/>
            <person name="Bruce D.C."/>
            <person name="Detter C."/>
            <person name="Tapia R."/>
            <person name="Han S."/>
            <person name="Goodwin L.A."/>
            <person name="Han J."/>
            <person name="Woyke T."/>
            <person name="Pitluck S."/>
            <person name="Pennacchio L."/>
            <person name="Nolan M."/>
            <person name="Mikhailova N."/>
            <person name="Land M.L."/>
            <person name="Nesbo C.L."/>
            <person name="Gogarten J.P."/>
            <person name="Noll K.M."/>
        </authorList>
    </citation>
    <scope>NUCLEOTIDE SEQUENCE [LARGE SCALE GENOMIC DNA]</scope>
    <source>
        <strain evidence="13">ATCC BAA-1733 / DSM 21960 / TBF 19.5.1</strain>
    </source>
</reference>
<dbReference type="eggNOG" id="COG0068">
    <property type="taxonomic scope" value="Bacteria"/>
</dbReference>
<dbReference type="InterPro" id="IPR017968">
    <property type="entry name" value="Acylphosphatase_CS"/>
</dbReference>
<keyword evidence="9" id="KW-0378">Hydrolase</keyword>
<dbReference type="PANTHER" id="PTHR42959">
    <property type="entry name" value="CARBAMOYLTRANSFERASE"/>
    <property type="match status" value="1"/>
</dbReference>
<dbReference type="InterPro" id="IPR051060">
    <property type="entry name" value="Carbamoyltrans_HypF-like"/>
</dbReference>
<dbReference type="SUPFAM" id="SSF53067">
    <property type="entry name" value="Actin-like ATPase domain"/>
    <property type="match status" value="1"/>
</dbReference>
<dbReference type="SUPFAM" id="SSF54975">
    <property type="entry name" value="Acylphosphatase/BLUF domain-like"/>
    <property type="match status" value="1"/>
</dbReference>
<dbReference type="EMBL" id="CP001634">
    <property type="protein sequence ID" value="ACR79279.1"/>
    <property type="molecule type" value="Genomic_DNA"/>
</dbReference>
<keyword evidence="5" id="KW-0863">Zinc-finger</keyword>
<dbReference type="InterPro" id="IPR055128">
    <property type="entry name" value="HypF_C_2"/>
</dbReference>
<gene>
    <name evidence="12" type="ordered locus">Kole_0559</name>
</gene>
<dbReference type="NCBIfam" id="TIGR00143">
    <property type="entry name" value="hypF"/>
    <property type="match status" value="1"/>
</dbReference>
<dbReference type="InterPro" id="IPR036046">
    <property type="entry name" value="Acylphosphatase-like_dom_sf"/>
</dbReference>
<comment type="catalytic activity">
    <reaction evidence="7">
        <text>C-terminal L-cysteinyl-[HypE protein] + carbamoyl phosphate + ATP + H2O = C-terminal S-carboxamide-L-cysteinyl-[HypE protein] + AMP + phosphate + diphosphate + H(+)</text>
        <dbReference type="Rhea" id="RHEA:55636"/>
        <dbReference type="Rhea" id="RHEA-COMP:14247"/>
        <dbReference type="Rhea" id="RHEA-COMP:14392"/>
        <dbReference type="ChEBI" id="CHEBI:15377"/>
        <dbReference type="ChEBI" id="CHEBI:15378"/>
        <dbReference type="ChEBI" id="CHEBI:30616"/>
        <dbReference type="ChEBI" id="CHEBI:33019"/>
        <dbReference type="ChEBI" id="CHEBI:43474"/>
        <dbReference type="ChEBI" id="CHEBI:58228"/>
        <dbReference type="ChEBI" id="CHEBI:76913"/>
        <dbReference type="ChEBI" id="CHEBI:139126"/>
        <dbReference type="ChEBI" id="CHEBI:456215"/>
    </reaction>
</comment>
<dbReference type="GO" id="GO:0003725">
    <property type="term" value="F:double-stranded RNA binding"/>
    <property type="evidence" value="ECO:0007669"/>
    <property type="project" value="InterPro"/>
</dbReference>
<dbReference type="Pfam" id="PF22521">
    <property type="entry name" value="HypF_C_2"/>
    <property type="match status" value="1"/>
</dbReference>
<dbReference type="InterPro" id="IPR017945">
    <property type="entry name" value="DHBP_synth_RibB-like_a/b_dom"/>
</dbReference>
<keyword evidence="3" id="KW-0436">Ligase</keyword>
<dbReference type="Gene3D" id="3.90.870.50">
    <property type="match status" value="1"/>
</dbReference>
<dbReference type="PROSITE" id="PS51163">
    <property type="entry name" value="YRDC"/>
    <property type="match status" value="1"/>
</dbReference>
<reference evidence="12 13" key="1">
    <citation type="submission" date="2009-06" db="EMBL/GenBank/DDBJ databases">
        <title>Complete sequence of Thermotogales bacterium TBF 19.5.1.</title>
        <authorList>
            <consortium name="US DOE Joint Genome Institute"/>
            <person name="Lucas S."/>
            <person name="Copeland A."/>
            <person name="Lapidus A."/>
            <person name="Glavina del Rio T."/>
            <person name="Tice H."/>
            <person name="Bruce D."/>
            <person name="Goodwin L."/>
            <person name="Pitluck S."/>
            <person name="Chertkov O."/>
            <person name="Brettin T."/>
            <person name="Detter J.C."/>
            <person name="Han C."/>
            <person name="Schmutz J."/>
            <person name="Larimer F."/>
            <person name="Land M."/>
            <person name="Hauser L."/>
            <person name="Kyrpides N."/>
            <person name="Ovchinnikova G."/>
            <person name="Noll K."/>
        </authorList>
    </citation>
    <scope>NUCLEOTIDE SEQUENCE [LARGE SCALE GENOMIC DNA]</scope>
    <source>
        <strain evidence="13">ATCC BAA-1733 / DSM 21960 / TBF 19.5.1</strain>
    </source>
</reference>
<dbReference type="Pfam" id="PF07503">
    <property type="entry name" value="zf-HYPF"/>
    <property type="match status" value="2"/>
</dbReference>
<dbReference type="PANTHER" id="PTHR42959:SF1">
    <property type="entry name" value="CARBAMOYLTRANSFERASE HYPF"/>
    <property type="match status" value="1"/>
</dbReference>
<dbReference type="InterPro" id="IPR001792">
    <property type="entry name" value="Acylphosphatase-like_dom"/>
</dbReference>
<evidence type="ECO:0000256" key="4">
    <source>
        <dbReference type="ARBA" id="ARBA00022723"/>
    </source>
</evidence>
<evidence type="ECO:0000256" key="8">
    <source>
        <dbReference type="PIRNR" id="PIRNR006256"/>
    </source>
</evidence>
<dbReference type="HOGENOM" id="CLU_009164_0_0_0"/>
<keyword evidence="13" id="KW-1185">Reference proteome</keyword>
<evidence type="ECO:0000313" key="13">
    <source>
        <dbReference type="Proteomes" id="UP000002382"/>
    </source>
</evidence>
<dbReference type="Pfam" id="PF00708">
    <property type="entry name" value="Acylphosphatase"/>
    <property type="match status" value="1"/>
</dbReference>
<feature type="domain" description="Acylphosphatase-like" evidence="10">
    <location>
        <begin position="6"/>
        <end position="94"/>
    </location>
</feature>
<dbReference type="InterPro" id="IPR043129">
    <property type="entry name" value="ATPase_NBD"/>
</dbReference>